<dbReference type="EMBL" id="FNFE01000002">
    <property type="protein sequence ID" value="SDJ84625.1"/>
    <property type="molecule type" value="Genomic_DNA"/>
</dbReference>
<keyword evidence="1" id="KW-1133">Transmembrane helix</keyword>
<protein>
    <submittedName>
        <fullName evidence="2">Uncharacterized protein</fullName>
    </submittedName>
</protein>
<organism evidence="2 3">
    <name type="scientific">Natronorubrum texcoconense</name>
    <dbReference type="NCBI Taxonomy" id="1095776"/>
    <lineage>
        <taxon>Archaea</taxon>
        <taxon>Methanobacteriati</taxon>
        <taxon>Methanobacteriota</taxon>
        <taxon>Stenosarchaea group</taxon>
        <taxon>Halobacteria</taxon>
        <taxon>Halobacteriales</taxon>
        <taxon>Natrialbaceae</taxon>
        <taxon>Natronorubrum</taxon>
    </lineage>
</organism>
<keyword evidence="3" id="KW-1185">Reference proteome</keyword>
<dbReference type="STRING" id="1095776.SAMN04515672_1590"/>
<proteinExistence type="predicted"/>
<dbReference type="Proteomes" id="UP000198882">
    <property type="component" value="Unassembled WGS sequence"/>
</dbReference>
<feature type="transmembrane region" description="Helical" evidence="1">
    <location>
        <begin position="20"/>
        <end position="37"/>
    </location>
</feature>
<sequence>MTLPQVMIRLPRRLGGRARTWPAYLLAVCFPGTGHLYSRQWKRGCSWAALCALALVFLSPGTLLVAGTLTEPILVTALRLEAVSFADVAFPLTIIALSTIDLYARTMIDSGAVYSSN</sequence>
<feature type="transmembrane region" description="Helical" evidence="1">
    <location>
        <begin position="82"/>
        <end position="104"/>
    </location>
</feature>
<keyword evidence="1" id="KW-0472">Membrane</keyword>
<dbReference type="OrthoDB" id="204947at2157"/>
<keyword evidence="1" id="KW-0812">Transmembrane</keyword>
<gene>
    <name evidence="2" type="ORF">SAMN04515672_1590</name>
</gene>
<evidence type="ECO:0000256" key="1">
    <source>
        <dbReference type="SAM" id="Phobius"/>
    </source>
</evidence>
<feature type="transmembrane region" description="Helical" evidence="1">
    <location>
        <begin position="49"/>
        <end position="70"/>
    </location>
</feature>
<dbReference type="RefSeq" id="WP_090304254.1">
    <property type="nucleotide sequence ID" value="NZ_FNFE01000002.1"/>
</dbReference>
<dbReference type="AlphaFoldDB" id="A0A1G8X451"/>
<evidence type="ECO:0000313" key="3">
    <source>
        <dbReference type="Proteomes" id="UP000198882"/>
    </source>
</evidence>
<reference evidence="3" key="1">
    <citation type="submission" date="2016-10" db="EMBL/GenBank/DDBJ databases">
        <authorList>
            <person name="Varghese N."/>
            <person name="Submissions S."/>
        </authorList>
    </citation>
    <scope>NUCLEOTIDE SEQUENCE [LARGE SCALE GENOMIC DNA]</scope>
    <source>
        <strain evidence="3">B4,CECT 8067,JCM 17497</strain>
    </source>
</reference>
<accession>A0A1G8X451</accession>
<name>A0A1G8X451_9EURY</name>
<evidence type="ECO:0000313" key="2">
    <source>
        <dbReference type="EMBL" id="SDJ84625.1"/>
    </source>
</evidence>